<feature type="transmembrane region" description="Helical" evidence="5">
    <location>
        <begin position="99"/>
        <end position="123"/>
    </location>
</feature>
<dbReference type="GO" id="GO:0055085">
    <property type="term" value="P:transmembrane transport"/>
    <property type="evidence" value="ECO:0007669"/>
    <property type="project" value="InterPro"/>
</dbReference>
<evidence type="ECO:0000313" key="8">
    <source>
        <dbReference type="Proteomes" id="UP000782312"/>
    </source>
</evidence>
<organism evidence="7 8">
    <name type="scientific">Tectimicrobiota bacterium</name>
    <dbReference type="NCBI Taxonomy" id="2528274"/>
    <lineage>
        <taxon>Bacteria</taxon>
        <taxon>Pseudomonadati</taxon>
        <taxon>Nitrospinota/Tectimicrobiota group</taxon>
        <taxon>Candidatus Tectimicrobiota</taxon>
    </lineage>
</organism>
<gene>
    <name evidence="7" type="ORF">HYZ11_07545</name>
</gene>
<accession>A0A932I0B7</accession>
<feature type="domain" description="Sodium/calcium exchanger membrane region" evidence="6">
    <location>
        <begin position="222"/>
        <end position="373"/>
    </location>
</feature>
<feature type="transmembrane region" description="Helical" evidence="5">
    <location>
        <begin position="321"/>
        <end position="345"/>
    </location>
</feature>
<proteinExistence type="predicted"/>
<evidence type="ECO:0000313" key="7">
    <source>
        <dbReference type="EMBL" id="MBI3127442.1"/>
    </source>
</evidence>
<keyword evidence="3 5" id="KW-1133">Transmembrane helix</keyword>
<dbReference type="AlphaFoldDB" id="A0A932I0B7"/>
<comment type="subcellular location">
    <subcellularLocation>
        <location evidence="1">Membrane</location>
        <topology evidence="1">Multi-pass membrane protein</topology>
    </subcellularLocation>
</comment>
<sequence>MKKAPLWVWSLFLGILLAAVLALLPGHTVMASPWTFGLLYLLGGVALINAASESLVHASEILSSRRNWNHFVGGTVGEIISTLPEIVVIIFVVPIDPVAAFLIAVITIYNNAVIFSIYSFFLPKTAGDGLYALPSPIFKIGREILIVGSAVALIFGFFLVASRLNVPPKQSLAGYEIIVIGVTMLFIFALYLHSLIAHYSVNEVHEALRPEERGHEPPSRMLLLFALGTGAAFFGGHMVSTFAEKMLHQIHLSPVRAALVLAFFAGIAEIFILVDSHRKGDYEIALSNAFGGITQVKFLVFPFTLLIIGLMQWLGDVPQGFVGIPIDNTVTLIMMMLFPVFFVLFELMQDGHTLSNFDAAAMFGLFVLILYFLAVYG</sequence>
<comment type="caution">
    <text evidence="7">The sequence shown here is derived from an EMBL/GenBank/DDBJ whole genome shotgun (WGS) entry which is preliminary data.</text>
</comment>
<keyword evidence="2 5" id="KW-0812">Transmembrane</keyword>
<reference evidence="7" key="1">
    <citation type="submission" date="2020-07" db="EMBL/GenBank/DDBJ databases">
        <title>Huge and variable diversity of episymbiotic CPR bacteria and DPANN archaea in groundwater ecosystems.</title>
        <authorList>
            <person name="He C.Y."/>
            <person name="Keren R."/>
            <person name="Whittaker M."/>
            <person name="Farag I.F."/>
            <person name="Doudna J."/>
            <person name="Cate J.H.D."/>
            <person name="Banfield J.F."/>
        </authorList>
    </citation>
    <scope>NUCLEOTIDE SEQUENCE</scope>
    <source>
        <strain evidence="7">NC_groundwater_763_Ag_S-0.2um_68_21</strain>
    </source>
</reference>
<evidence type="ECO:0000256" key="5">
    <source>
        <dbReference type="SAM" id="Phobius"/>
    </source>
</evidence>
<keyword evidence="4 5" id="KW-0472">Membrane</keyword>
<feature type="transmembrane region" description="Helical" evidence="5">
    <location>
        <begin position="255"/>
        <end position="274"/>
    </location>
</feature>
<dbReference type="Pfam" id="PF01699">
    <property type="entry name" value="Na_Ca_ex"/>
    <property type="match status" value="1"/>
</dbReference>
<feature type="transmembrane region" description="Helical" evidence="5">
    <location>
        <begin position="32"/>
        <end position="51"/>
    </location>
</feature>
<feature type="transmembrane region" description="Helical" evidence="5">
    <location>
        <begin position="222"/>
        <end position="243"/>
    </location>
</feature>
<feature type="transmembrane region" description="Helical" evidence="5">
    <location>
        <begin position="295"/>
        <end position="315"/>
    </location>
</feature>
<feature type="transmembrane region" description="Helical" evidence="5">
    <location>
        <begin position="177"/>
        <end position="201"/>
    </location>
</feature>
<feature type="transmembrane region" description="Helical" evidence="5">
    <location>
        <begin position="357"/>
        <end position="376"/>
    </location>
</feature>
<feature type="transmembrane region" description="Helical" evidence="5">
    <location>
        <begin position="71"/>
        <end position="93"/>
    </location>
</feature>
<evidence type="ECO:0000256" key="3">
    <source>
        <dbReference type="ARBA" id="ARBA00022989"/>
    </source>
</evidence>
<dbReference type="GO" id="GO:0016020">
    <property type="term" value="C:membrane"/>
    <property type="evidence" value="ECO:0007669"/>
    <property type="project" value="UniProtKB-SubCell"/>
</dbReference>
<protein>
    <recommendedName>
        <fullName evidence="6">Sodium/calcium exchanger membrane region domain-containing protein</fullName>
    </recommendedName>
</protein>
<evidence type="ECO:0000256" key="2">
    <source>
        <dbReference type="ARBA" id="ARBA00022692"/>
    </source>
</evidence>
<name>A0A932I0B7_UNCTE</name>
<dbReference type="InterPro" id="IPR004837">
    <property type="entry name" value="NaCa_Exmemb"/>
</dbReference>
<dbReference type="Proteomes" id="UP000782312">
    <property type="component" value="Unassembled WGS sequence"/>
</dbReference>
<feature type="transmembrane region" description="Helical" evidence="5">
    <location>
        <begin position="144"/>
        <end position="165"/>
    </location>
</feature>
<evidence type="ECO:0000256" key="4">
    <source>
        <dbReference type="ARBA" id="ARBA00023136"/>
    </source>
</evidence>
<evidence type="ECO:0000256" key="1">
    <source>
        <dbReference type="ARBA" id="ARBA00004141"/>
    </source>
</evidence>
<dbReference type="EMBL" id="JACPUR010000017">
    <property type="protein sequence ID" value="MBI3127442.1"/>
    <property type="molecule type" value="Genomic_DNA"/>
</dbReference>
<evidence type="ECO:0000259" key="6">
    <source>
        <dbReference type="Pfam" id="PF01699"/>
    </source>
</evidence>